<accession>A0A9E7GJQ9</accession>
<dbReference type="Gene3D" id="6.10.250.940">
    <property type="match status" value="1"/>
</dbReference>
<comment type="similarity">
    <text evidence="1">Belongs to the peptidase S10 family.</text>
</comment>
<dbReference type="Pfam" id="PF00450">
    <property type="entry name" value="Peptidase_S10"/>
    <property type="match status" value="1"/>
</dbReference>
<dbReference type="GO" id="GO:0006508">
    <property type="term" value="P:proteolysis"/>
    <property type="evidence" value="ECO:0007669"/>
    <property type="project" value="UniProtKB-KW"/>
</dbReference>
<evidence type="ECO:0000313" key="9">
    <source>
        <dbReference type="Proteomes" id="UP001055439"/>
    </source>
</evidence>
<evidence type="ECO:0000256" key="6">
    <source>
        <dbReference type="ARBA" id="ARBA00023157"/>
    </source>
</evidence>
<dbReference type="InterPro" id="IPR001563">
    <property type="entry name" value="Peptidase_S10"/>
</dbReference>
<dbReference type="SUPFAM" id="SSF53474">
    <property type="entry name" value="alpha/beta-Hydrolases"/>
    <property type="match status" value="1"/>
</dbReference>
<evidence type="ECO:0008006" key="10">
    <source>
        <dbReference type="Google" id="ProtNLM"/>
    </source>
</evidence>
<dbReference type="GO" id="GO:0004185">
    <property type="term" value="F:serine-type carboxypeptidase activity"/>
    <property type="evidence" value="ECO:0007669"/>
    <property type="project" value="InterPro"/>
</dbReference>
<dbReference type="PANTHER" id="PTHR11802">
    <property type="entry name" value="SERINE PROTEASE FAMILY S10 SERINE CARBOXYPEPTIDASE"/>
    <property type="match status" value="1"/>
</dbReference>
<dbReference type="InterPro" id="IPR029058">
    <property type="entry name" value="AB_hydrolase_fold"/>
</dbReference>
<dbReference type="PANTHER" id="PTHR11802:SF31">
    <property type="entry name" value="SERINE CARBOXYPEPTIDASE-LIKE 34"/>
    <property type="match status" value="1"/>
</dbReference>
<evidence type="ECO:0000256" key="3">
    <source>
        <dbReference type="ARBA" id="ARBA00022670"/>
    </source>
</evidence>
<protein>
    <recommendedName>
        <fullName evidence="10">Serine carboxypeptidase</fullName>
    </recommendedName>
</protein>
<reference evidence="8" key="1">
    <citation type="submission" date="2022-05" db="EMBL/GenBank/DDBJ databases">
        <title>The Musa troglodytarum L. genome provides insights into the mechanism of non-climacteric behaviour and enrichment of carotenoids.</title>
        <authorList>
            <person name="Wang J."/>
        </authorList>
    </citation>
    <scope>NUCLEOTIDE SEQUENCE</scope>
    <source>
        <tissue evidence="8">Leaf</tissue>
    </source>
</reference>
<keyword evidence="3" id="KW-0645">Protease</keyword>
<evidence type="ECO:0000256" key="1">
    <source>
        <dbReference type="ARBA" id="ARBA00009431"/>
    </source>
</evidence>
<dbReference type="EMBL" id="CP097509">
    <property type="protein sequence ID" value="URE16666.1"/>
    <property type="molecule type" value="Genomic_DNA"/>
</dbReference>
<proteinExistence type="inferred from homology"/>
<keyword evidence="9" id="KW-1185">Reference proteome</keyword>
<evidence type="ECO:0000256" key="5">
    <source>
        <dbReference type="ARBA" id="ARBA00022801"/>
    </source>
</evidence>
<dbReference type="OrthoDB" id="443318at2759"/>
<evidence type="ECO:0000256" key="7">
    <source>
        <dbReference type="ARBA" id="ARBA00023180"/>
    </source>
</evidence>
<dbReference type="AlphaFoldDB" id="A0A9E7GJQ9"/>
<keyword evidence="6" id="KW-1015">Disulfide bond</keyword>
<name>A0A9E7GJQ9_9LILI</name>
<gene>
    <name evidence="8" type="ORF">MUK42_31060</name>
</gene>
<evidence type="ECO:0000256" key="2">
    <source>
        <dbReference type="ARBA" id="ARBA00022645"/>
    </source>
</evidence>
<keyword evidence="4" id="KW-0732">Signal</keyword>
<dbReference type="GO" id="GO:0005773">
    <property type="term" value="C:vacuole"/>
    <property type="evidence" value="ECO:0007669"/>
    <property type="project" value="TreeGrafter"/>
</dbReference>
<keyword evidence="5" id="KW-0378">Hydrolase</keyword>
<dbReference type="Gene3D" id="3.40.50.11320">
    <property type="match status" value="1"/>
</dbReference>
<organism evidence="8 9">
    <name type="scientific">Musa troglodytarum</name>
    <name type="common">fe'i banana</name>
    <dbReference type="NCBI Taxonomy" id="320322"/>
    <lineage>
        <taxon>Eukaryota</taxon>
        <taxon>Viridiplantae</taxon>
        <taxon>Streptophyta</taxon>
        <taxon>Embryophyta</taxon>
        <taxon>Tracheophyta</taxon>
        <taxon>Spermatophyta</taxon>
        <taxon>Magnoliopsida</taxon>
        <taxon>Liliopsida</taxon>
        <taxon>Zingiberales</taxon>
        <taxon>Musaceae</taxon>
        <taxon>Musa</taxon>
    </lineage>
</organism>
<keyword evidence="2" id="KW-0121">Carboxypeptidase</keyword>
<keyword evidence="7" id="KW-0325">Glycoprotein</keyword>
<dbReference type="FunFam" id="3.40.50.11320:FF:000001">
    <property type="entry name" value="Carboxypeptidase"/>
    <property type="match status" value="1"/>
</dbReference>
<dbReference type="Proteomes" id="UP001055439">
    <property type="component" value="Chromosome 7"/>
</dbReference>
<feature type="non-terminal residue" evidence="8">
    <location>
        <position position="1"/>
    </location>
</feature>
<dbReference type="Gene3D" id="3.40.50.1820">
    <property type="entry name" value="alpha/beta hydrolase"/>
    <property type="match status" value="1"/>
</dbReference>
<evidence type="ECO:0000256" key="4">
    <source>
        <dbReference type="ARBA" id="ARBA00022729"/>
    </source>
</evidence>
<sequence length="259" mass="29187">IGNAAIDEEADFAGLVDYAWSHAVISDDLYHHIKQTCNFGLPEDDSCDLLLDMLFGNYSVIDIYDIYAPVCLDKNSQRSRRSLPVIAGVRPKLFAKSKPMSKRPAGSDPCVADYTEAYFNRADVQKALHANVTNLSYNWTHCSSYVLTSWSDAPFSMLPTIKRLVDGGIRVWVFSGDFDGRVPVISTRYALNKLRLNTIEEWTPWYSDKQVGGWRVIYDGLTFVTVRAAGHEVPTFKPKEAQQLVAHFLSNQQLPVEPF</sequence>
<evidence type="ECO:0000313" key="8">
    <source>
        <dbReference type="EMBL" id="URE16666.1"/>
    </source>
</evidence>